<dbReference type="NCBIfam" id="TIGR00057">
    <property type="entry name" value="L-threonylcarbamoyladenylate synthase"/>
    <property type="match status" value="1"/>
</dbReference>
<gene>
    <name evidence="17" type="ORF">ISALK_07485</name>
</gene>
<evidence type="ECO:0000256" key="15">
    <source>
        <dbReference type="SAM" id="MobiDB-lite"/>
    </source>
</evidence>
<evidence type="ECO:0000259" key="16">
    <source>
        <dbReference type="PROSITE" id="PS51163"/>
    </source>
</evidence>
<evidence type="ECO:0000256" key="12">
    <source>
        <dbReference type="ARBA" id="ARBA00048366"/>
    </source>
</evidence>
<dbReference type="GO" id="GO:0006450">
    <property type="term" value="P:regulation of translational fidelity"/>
    <property type="evidence" value="ECO:0007669"/>
    <property type="project" value="TreeGrafter"/>
</dbReference>
<dbReference type="AlphaFoldDB" id="A0AA43XKJ5"/>
<dbReference type="GO" id="GO:0003725">
    <property type="term" value="F:double-stranded RNA binding"/>
    <property type="evidence" value="ECO:0007669"/>
    <property type="project" value="UniProtKB-UniRule"/>
</dbReference>
<evidence type="ECO:0000313" key="17">
    <source>
        <dbReference type="EMBL" id="NBG88342.1"/>
    </source>
</evidence>
<dbReference type="InterPro" id="IPR010923">
    <property type="entry name" value="T(6)A37_SUA5"/>
</dbReference>
<keyword evidence="10 13" id="KW-0067">ATP-binding</keyword>
<dbReference type="EMBL" id="SUMG01000007">
    <property type="protein sequence ID" value="NBG88342.1"/>
    <property type="molecule type" value="Genomic_DNA"/>
</dbReference>
<evidence type="ECO:0000256" key="2">
    <source>
        <dbReference type="ARBA" id="ARBA00007663"/>
    </source>
</evidence>
<evidence type="ECO:0000256" key="14">
    <source>
        <dbReference type="PIRSR" id="PIRSR004930-1"/>
    </source>
</evidence>
<evidence type="ECO:0000256" key="5">
    <source>
        <dbReference type="ARBA" id="ARBA00022490"/>
    </source>
</evidence>
<feature type="binding site" evidence="14">
    <location>
        <position position="178"/>
    </location>
    <ligand>
        <name>ATP</name>
        <dbReference type="ChEBI" id="CHEBI:30616"/>
    </ligand>
</feature>
<dbReference type="FunFam" id="3.90.870.10:FF:000008">
    <property type="entry name" value="Threonylcarbamoyl-AMP synthase"/>
    <property type="match status" value="1"/>
</dbReference>
<evidence type="ECO:0000256" key="13">
    <source>
        <dbReference type="PIRNR" id="PIRNR004930"/>
    </source>
</evidence>
<feature type="binding site" evidence="14">
    <location>
        <position position="102"/>
    </location>
    <ligand>
        <name>L-threonine</name>
        <dbReference type="ChEBI" id="CHEBI:57926"/>
    </ligand>
</feature>
<comment type="function">
    <text evidence="13">Required for the formation of a threonylcarbamoyl group on adenosine at position 37 (t(6)A37) in tRNAs that read codons beginning with adenine.</text>
</comment>
<protein>
    <recommendedName>
        <fullName evidence="4 13">Threonylcarbamoyl-AMP synthase</fullName>
        <shortName evidence="13">TC-AMP synthase</shortName>
        <ecNumber evidence="3 13">2.7.7.87</ecNumber>
    </recommendedName>
    <alternativeName>
        <fullName evidence="11 13">L-threonylcarbamoyladenylate synthase</fullName>
    </alternativeName>
</protein>
<dbReference type="GO" id="GO:0000049">
    <property type="term" value="F:tRNA binding"/>
    <property type="evidence" value="ECO:0007669"/>
    <property type="project" value="TreeGrafter"/>
</dbReference>
<sequence>MDQKNSKQQKKMKQQKKFNNSLEVEKETEKIHTVMTTVDPHGSKEDLLFALYPFGQMIEKSGVVAFPTETVYGLGASALDPAGIEKIFAAKGRPSDNPLIVHITRMEEVFELVQSVPEKAIKLMEAFWPGPLTMIFKKRDIIPHIVTAGGDTVALRMPDHPVAKALIEISGVPLVAPSANASGKPSPTRAEHVWEDLEGKIHGIIDGGSCAVGIESTVIDMTVEPPMLLRPGGITQKMIREVIGPIRRDQHLDVIDRGQSSKASGDFPGKVRSPGMKYTHYAPKAKVLILRGKRKNVLNRVKELEKSYRESGEKVGIITVDENLEYYEGVYGKSSAAKTKPVDTEKNSESGTTVSREKGFPEGPCIRTLGSEKRVEKMAANLFAILRDFDQTDVGIILAEALEDREIGYAIMNRLSKAAGQNILYVDEEDRS</sequence>
<evidence type="ECO:0000256" key="6">
    <source>
        <dbReference type="ARBA" id="ARBA00022679"/>
    </source>
</evidence>
<dbReference type="EC" id="2.7.7.87" evidence="3 13"/>
<evidence type="ECO:0000256" key="8">
    <source>
        <dbReference type="ARBA" id="ARBA00022695"/>
    </source>
</evidence>
<keyword evidence="5 13" id="KW-0963">Cytoplasm</keyword>
<evidence type="ECO:0000256" key="10">
    <source>
        <dbReference type="ARBA" id="ARBA00022840"/>
    </source>
</evidence>
<dbReference type="GO" id="GO:0008033">
    <property type="term" value="P:tRNA processing"/>
    <property type="evidence" value="ECO:0007669"/>
    <property type="project" value="UniProtKB-KW"/>
</dbReference>
<dbReference type="PANTHER" id="PTHR17490:SF16">
    <property type="entry name" value="THREONYLCARBAMOYL-AMP SYNTHASE"/>
    <property type="match status" value="1"/>
</dbReference>
<dbReference type="PANTHER" id="PTHR17490">
    <property type="entry name" value="SUA5"/>
    <property type="match status" value="1"/>
</dbReference>
<dbReference type="PIRSF" id="PIRSF004930">
    <property type="entry name" value="Tln_factor_SUA5"/>
    <property type="match status" value="1"/>
</dbReference>
<keyword evidence="7 13" id="KW-0819">tRNA processing</keyword>
<feature type="binding site" evidence="14">
    <location>
        <position position="93"/>
    </location>
    <ligand>
        <name>ATP</name>
        <dbReference type="ChEBI" id="CHEBI:30616"/>
    </ligand>
</feature>
<feature type="binding site" evidence="14">
    <location>
        <position position="281"/>
    </location>
    <ligand>
        <name>ATP</name>
        <dbReference type="ChEBI" id="CHEBI:30616"/>
    </ligand>
</feature>
<feature type="binding site" evidence="14">
    <location>
        <position position="186"/>
    </location>
    <ligand>
        <name>ATP</name>
        <dbReference type="ChEBI" id="CHEBI:30616"/>
    </ligand>
</feature>
<feature type="binding site" evidence="14">
    <location>
        <position position="216"/>
    </location>
    <ligand>
        <name>L-threonine</name>
        <dbReference type="ChEBI" id="CHEBI:57926"/>
    </ligand>
</feature>
<feature type="binding site" evidence="14">
    <location>
        <position position="97"/>
    </location>
    <ligand>
        <name>ATP</name>
        <dbReference type="ChEBI" id="CHEBI:30616"/>
    </ligand>
</feature>
<dbReference type="GO" id="GO:0061710">
    <property type="term" value="F:L-threonylcarbamoyladenylate synthase"/>
    <property type="evidence" value="ECO:0007669"/>
    <property type="project" value="UniProtKB-EC"/>
</dbReference>
<dbReference type="Pfam" id="PF03481">
    <property type="entry name" value="Sua5_C"/>
    <property type="match status" value="1"/>
</dbReference>
<comment type="caution">
    <text evidence="17">The sequence shown here is derived from an EMBL/GenBank/DDBJ whole genome shotgun (WGS) entry which is preliminary data.</text>
</comment>
<feature type="binding site" evidence="14">
    <location>
        <position position="156"/>
    </location>
    <ligand>
        <name>L-threonine</name>
        <dbReference type="ChEBI" id="CHEBI:57926"/>
    </ligand>
</feature>
<accession>A0AA43XKJ5</accession>
<evidence type="ECO:0000256" key="11">
    <source>
        <dbReference type="ARBA" id="ARBA00029774"/>
    </source>
</evidence>
<feature type="region of interest" description="Disordered" evidence="15">
    <location>
        <begin position="1"/>
        <end position="23"/>
    </location>
</feature>
<keyword evidence="18" id="KW-1185">Reference proteome</keyword>
<feature type="region of interest" description="Disordered" evidence="15">
    <location>
        <begin position="337"/>
        <end position="365"/>
    </location>
</feature>
<keyword evidence="9 13" id="KW-0547">Nucleotide-binding</keyword>
<dbReference type="RefSeq" id="WP_160720804.1">
    <property type="nucleotide sequence ID" value="NZ_SUMG01000007.1"/>
</dbReference>
<comment type="similarity">
    <text evidence="2 13">Belongs to the SUA5 family.</text>
</comment>
<reference evidence="17 18" key="1">
    <citation type="submission" date="2019-04" db="EMBL/GenBank/DDBJ databases">
        <title>Isachenkonia alkalipeptolytica gen. nov. sp. nov. a new anaerobic, alkiliphilic organothrophic bacterium capable to reduce synthesized ferrihydrite isolated from a soda lake.</title>
        <authorList>
            <person name="Toshchakov S.V."/>
            <person name="Zavarzina D.G."/>
            <person name="Zhilina T.N."/>
            <person name="Kostrikina N.A."/>
            <person name="Kublanov I.V."/>
        </authorList>
    </citation>
    <scope>NUCLEOTIDE SEQUENCE [LARGE SCALE GENOMIC DNA]</scope>
    <source>
        <strain evidence="17 18">Z-1701</strain>
    </source>
</reference>
<dbReference type="Pfam" id="PF01300">
    <property type="entry name" value="Sua5_yciO_yrdC"/>
    <property type="match status" value="1"/>
</dbReference>
<dbReference type="InterPro" id="IPR017945">
    <property type="entry name" value="DHBP_synth_RibB-like_a/b_dom"/>
</dbReference>
<dbReference type="InterPro" id="IPR005145">
    <property type="entry name" value="Sua5_C"/>
</dbReference>
<dbReference type="GO" id="GO:0005737">
    <property type="term" value="C:cytoplasm"/>
    <property type="evidence" value="ECO:0007669"/>
    <property type="project" value="UniProtKB-SubCell"/>
</dbReference>
<keyword evidence="6 13" id="KW-0808">Transferase</keyword>
<dbReference type="PROSITE" id="PS51163">
    <property type="entry name" value="YRDC"/>
    <property type="match status" value="1"/>
</dbReference>
<dbReference type="GO" id="GO:0005524">
    <property type="term" value="F:ATP binding"/>
    <property type="evidence" value="ECO:0007669"/>
    <property type="project" value="UniProtKB-UniRule"/>
</dbReference>
<feature type="binding site" evidence="14">
    <location>
        <position position="152"/>
    </location>
    <ligand>
        <name>ATP</name>
        <dbReference type="ChEBI" id="CHEBI:30616"/>
    </ligand>
</feature>
<feature type="region of interest" description="Disordered" evidence="15">
    <location>
        <begin position="256"/>
        <end position="275"/>
    </location>
</feature>
<dbReference type="SUPFAM" id="SSF55821">
    <property type="entry name" value="YrdC/RibB"/>
    <property type="match status" value="1"/>
</dbReference>
<dbReference type="InterPro" id="IPR050156">
    <property type="entry name" value="TC-AMP_synthase_SUA5"/>
</dbReference>
<organism evidence="17 18">
    <name type="scientific">Isachenkonia alkalipeptolytica</name>
    <dbReference type="NCBI Taxonomy" id="2565777"/>
    <lineage>
        <taxon>Bacteria</taxon>
        <taxon>Bacillati</taxon>
        <taxon>Bacillota</taxon>
        <taxon>Clostridia</taxon>
        <taxon>Eubacteriales</taxon>
        <taxon>Clostridiaceae</taxon>
        <taxon>Isachenkonia</taxon>
    </lineage>
</organism>
<evidence type="ECO:0000313" key="18">
    <source>
        <dbReference type="Proteomes" id="UP000449710"/>
    </source>
</evidence>
<comment type="subcellular location">
    <subcellularLocation>
        <location evidence="1 13">Cytoplasm</location>
    </subcellularLocation>
</comment>
<comment type="catalytic activity">
    <reaction evidence="12 13">
        <text>L-threonine + hydrogencarbonate + ATP = L-threonylcarbamoyladenylate + diphosphate + H2O</text>
        <dbReference type="Rhea" id="RHEA:36407"/>
        <dbReference type="ChEBI" id="CHEBI:15377"/>
        <dbReference type="ChEBI" id="CHEBI:17544"/>
        <dbReference type="ChEBI" id="CHEBI:30616"/>
        <dbReference type="ChEBI" id="CHEBI:33019"/>
        <dbReference type="ChEBI" id="CHEBI:57926"/>
        <dbReference type="ChEBI" id="CHEBI:73682"/>
        <dbReference type="EC" id="2.7.7.87"/>
    </reaction>
</comment>
<feature type="binding site" evidence="14">
    <location>
        <position position="176"/>
    </location>
    <ligand>
        <name>L-threonine</name>
        <dbReference type="ChEBI" id="CHEBI:57926"/>
    </ligand>
</feature>
<evidence type="ECO:0000256" key="4">
    <source>
        <dbReference type="ARBA" id="ARBA00015492"/>
    </source>
</evidence>
<feature type="binding site" evidence="14">
    <location>
        <position position="70"/>
    </location>
    <ligand>
        <name>L-threonine</name>
        <dbReference type="ChEBI" id="CHEBI:57926"/>
    </ligand>
</feature>
<dbReference type="InterPro" id="IPR006070">
    <property type="entry name" value="Sua5-like_dom"/>
</dbReference>
<dbReference type="Gene3D" id="3.90.870.10">
    <property type="entry name" value="DHBP synthase"/>
    <property type="match status" value="1"/>
</dbReference>
<feature type="compositionally biased region" description="Basic residues" evidence="15">
    <location>
        <begin position="7"/>
        <end position="16"/>
    </location>
</feature>
<name>A0AA43XKJ5_9CLOT</name>
<feature type="domain" description="YrdC-like" evidence="16">
    <location>
        <begin position="48"/>
        <end position="234"/>
    </location>
</feature>
<keyword evidence="8 13" id="KW-0548">Nucleotidyltransferase</keyword>
<dbReference type="Gene3D" id="3.40.50.11030">
    <property type="entry name" value="Threonylcarbamoyl-AMP synthase, C-terminal domain"/>
    <property type="match status" value="1"/>
</dbReference>
<feature type="binding site" evidence="14">
    <location>
        <position position="230"/>
    </location>
    <ligand>
        <name>ATP</name>
        <dbReference type="ChEBI" id="CHEBI:30616"/>
    </ligand>
</feature>
<dbReference type="InterPro" id="IPR038385">
    <property type="entry name" value="Sua5/YwlC_C"/>
</dbReference>
<dbReference type="Proteomes" id="UP000449710">
    <property type="component" value="Unassembled WGS sequence"/>
</dbReference>
<evidence type="ECO:0000256" key="9">
    <source>
        <dbReference type="ARBA" id="ARBA00022741"/>
    </source>
</evidence>
<evidence type="ECO:0000256" key="7">
    <source>
        <dbReference type="ARBA" id="ARBA00022694"/>
    </source>
</evidence>
<evidence type="ECO:0000256" key="3">
    <source>
        <dbReference type="ARBA" id="ARBA00012584"/>
    </source>
</evidence>
<evidence type="ECO:0000256" key="1">
    <source>
        <dbReference type="ARBA" id="ARBA00004496"/>
    </source>
</evidence>
<proteinExistence type="inferred from homology"/>